<feature type="transmembrane region" description="Helical" evidence="1">
    <location>
        <begin position="168"/>
        <end position="184"/>
    </location>
</feature>
<proteinExistence type="predicted"/>
<feature type="transmembrane region" description="Helical" evidence="1">
    <location>
        <begin position="20"/>
        <end position="42"/>
    </location>
</feature>
<name>A0A6N6VZM6_9BURK</name>
<feature type="transmembrane region" description="Helical" evidence="1">
    <location>
        <begin position="218"/>
        <end position="236"/>
    </location>
</feature>
<dbReference type="EMBL" id="VOSW01000194">
    <property type="protein sequence ID" value="KAE8753571.1"/>
    <property type="molecule type" value="Genomic_DNA"/>
</dbReference>
<dbReference type="Proteomes" id="UP000463700">
    <property type="component" value="Unassembled WGS sequence"/>
</dbReference>
<dbReference type="OrthoDB" id="8954450at2"/>
<feature type="transmembrane region" description="Helical" evidence="1">
    <location>
        <begin position="324"/>
        <end position="348"/>
    </location>
</feature>
<reference evidence="2 3" key="1">
    <citation type="journal article" date="2020" name="Int. J. Syst. Evol. Microbiol.">
        <title>Paraburkholderia madseniana sp. nov., a phenolic acid-degrading bacterium isolated from acidic forest soil.</title>
        <authorList>
            <person name="Wilhelm R.C."/>
            <person name="Murphy S.J.L."/>
            <person name="Feriancek N.M."/>
            <person name="Karasz D.C."/>
            <person name="DeRito C.M."/>
            <person name="Newman J.D."/>
            <person name="Buckley D.H."/>
        </authorList>
    </citation>
    <scope>NUCLEOTIDE SEQUENCE [LARGE SCALE GENOMIC DNA]</scope>
    <source>
        <strain evidence="2 3">RP11</strain>
    </source>
</reference>
<sequence length="441" mass="48170">MTMLFLLPLAFDYRNVDDSQGHLLQILLVAPALIAGALLALSGPRFGGRSQLRTFVTAALVVTVAGSIVTQLVQGNDIGNYLRVILPFILFLVAYLVGCHPWTERRLKAFNRYIFVGMALSMAASFAYGMLTGGSIDEVRYKVVSPVLLGFQGMLLYDIVVRRQRAKVAAVFFAATLIVELLSVTRSLLVGTILLFILATWLAAPTVSHLAKSLLRTFIAIAGFGGLITAGALWIFPSVLDHWTQRLFFAAGTQSGQDPTTLSRLAEVDDQLTQVTADVTSLVIGRGYGHEFHYGEKYILQMLEFSRRSDLEAIHSWAAGHNFWVYQLFAGGVLFGVALPLALVYVLYRCTKVYRRFRGLLEDAGPVGEMGRYLMTVAAMLATTIGGNPLGPRYSGLIYGLALGLLVSAHARTLTARQTEIVNRASQRVLETTPNIGAAFQ</sequence>
<keyword evidence="1" id="KW-1133">Transmembrane helix</keyword>
<keyword evidence="1" id="KW-0812">Transmembrane</keyword>
<evidence type="ECO:0000313" key="2">
    <source>
        <dbReference type="EMBL" id="KAE8753571.1"/>
    </source>
</evidence>
<keyword evidence="1" id="KW-0472">Membrane</keyword>
<comment type="caution">
    <text evidence="2">The sequence shown here is derived from an EMBL/GenBank/DDBJ whole genome shotgun (WGS) entry which is preliminary data.</text>
</comment>
<evidence type="ECO:0008006" key="4">
    <source>
        <dbReference type="Google" id="ProtNLM"/>
    </source>
</evidence>
<feature type="transmembrane region" description="Helical" evidence="1">
    <location>
        <begin position="190"/>
        <end position="211"/>
    </location>
</feature>
<feature type="transmembrane region" description="Helical" evidence="1">
    <location>
        <begin position="54"/>
        <end position="74"/>
    </location>
</feature>
<evidence type="ECO:0000313" key="3">
    <source>
        <dbReference type="Proteomes" id="UP000463700"/>
    </source>
</evidence>
<feature type="transmembrane region" description="Helical" evidence="1">
    <location>
        <begin position="110"/>
        <end position="131"/>
    </location>
</feature>
<feature type="transmembrane region" description="Helical" evidence="1">
    <location>
        <begin position="80"/>
        <end position="98"/>
    </location>
</feature>
<accession>A0A6N6VZM6</accession>
<gene>
    <name evidence="2" type="ORF">FSO04_44435</name>
</gene>
<dbReference type="RefSeq" id="WP_154567679.1">
    <property type="nucleotide sequence ID" value="NZ_VOSW01000194.1"/>
</dbReference>
<organism evidence="2 3">
    <name type="scientific">Paraburkholderia madseniana</name>
    <dbReference type="NCBI Taxonomy" id="2599607"/>
    <lineage>
        <taxon>Bacteria</taxon>
        <taxon>Pseudomonadati</taxon>
        <taxon>Pseudomonadota</taxon>
        <taxon>Betaproteobacteria</taxon>
        <taxon>Burkholderiales</taxon>
        <taxon>Burkholderiaceae</taxon>
        <taxon>Paraburkholderia</taxon>
    </lineage>
</organism>
<evidence type="ECO:0000256" key="1">
    <source>
        <dbReference type="SAM" id="Phobius"/>
    </source>
</evidence>
<protein>
    <recommendedName>
        <fullName evidence="4">O-antigen ligase family protein</fullName>
    </recommendedName>
</protein>
<feature type="transmembrane region" description="Helical" evidence="1">
    <location>
        <begin position="143"/>
        <end position="161"/>
    </location>
</feature>
<dbReference type="AlphaFoldDB" id="A0A6N6VZM6"/>